<sequence length="1059" mass="118440">MIYALPAVVDETDHHGEEVTVRCTVRDGPKSGNRGGQKTMYELDTSGCQFGGPAFLSCWHEAPEWTDTFGATPEYVHETLDNVPLQHGETVIARGVPNEHNDTWYFNVTSILIRDPETLIGKSEMRSTSECPRIYDLKYKKQVYSPGRYDLSPGAVKGRIVHTLLEYAIDDPDYRENFDTGWSEATMEACFQDVLDAEYAIELALCRLAWISSNNIKENAWDAIVPLLTDETFTRTVAEAETVNTEVALSSSLGFNGRVDLVIDGTPYDLKTTYQPSDTQRNHHRFQLRIYLLALTLETLESGEQLMDRIEQGIEGVLLYSNLADRDGVETERVELRKHDLHAIMEMRNDAAVLREGFGTPTTYGRDCTGCTFKEATTIGNNTDNKTLPAPCQFYCQSERRWDCFETNDDGDIITQCPLFDDCDQRLEFRNPAVTDHYNELRTALNAERKARHALGTELNHLSRDVLIQTGLLLPQLTLNAVEGQRRLRFTIDQPVVPSFRPGDTVRLYHTDTEYYQTATYYGQTGDEVIFEVDGRPCVSFLNPQATFEARRTVSADTFPRDLLSQLDYAQRAEITPLLETTGEATNSLKELSPEEPEQVTSYLDNKELYIDVPSRRNRSEVVANIVTHVSTAQLQNPGTDEEIPHDDQRVLVLSEVPEITDTIDSHLGEHDGVVRIDGFAGADSDAVTPDMDSHAIYTALDDARVVLSSTRYALADDVFHAMQSGDSDNRPHSDRFFDAVVLVGAEPLTEPQFHFLGVLGDRIVAVGDTRRHGPEMVSGDAQTSRLNESYFNRLHRRFANVENDDSQSLAVPAELTEPIADAFTGLDITANRISGSVDFVDATGNAETALTETTQEYRIPCQDSTVEARYLRLEPAEEVDALQISRALDDLRTLDASELTIQNKYTIQDIQFTVLTNNPIDGDTHQIEVNVPLRATPFLNRLLTHNPTEAEVVAQISREQDPDVVVTPFAAHANTIRGALSDKNIPVRLPHELTGDYYESAVVSFGVSDPERIVSSPVSDIETLYTVLTASEHCTIVGNRDTLERNTVLKTLLPTFTE</sequence>
<evidence type="ECO:0000259" key="1">
    <source>
        <dbReference type="Pfam" id="PF12705"/>
    </source>
</evidence>
<dbReference type="Gene3D" id="3.40.50.300">
    <property type="entry name" value="P-loop containing nucleotide triphosphate hydrolases"/>
    <property type="match status" value="1"/>
</dbReference>
<feature type="domain" description="PD-(D/E)XK endonuclease-like" evidence="1">
    <location>
        <begin position="125"/>
        <end position="375"/>
    </location>
</feature>
<dbReference type="InterPro" id="IPR011604">
    <property type="entry name" value="PDDEXK-like_dom_sf"/>
</dbReference>
<evidence type="ECO:0000313" key="2">
    <source>
        <dbReference type="EMBL" id="TVT95248.1"/>
    </source>
</evidence>
<dbReference type="AlphaFoldDB" id="A0A558GBV3"/>
<dbReference type="InterPro" id="IPR027417">
    <property type="entry name" value="P-loop_NTPase"/>
</dbReference>
<dbReference type="Pfam" id="PF12705">
    <property type="entry name" value="PDDEXK_1"/>
    <property type="match status" value="1"/>
</dbReference>
<organism evidence="2 3">
    <name type="scientific">Haloferax volcanii</name>
    <name type="common">Halobacterium volcanii</name>
    <dbReference type="NCBI Taxonomy" id="2246"/>
    <lineage>
        <taxon>Archaea</taxon>
        <taxon>Methanobacteriati</taxon>
        <taxon>Methanobacteriota</taxon>
        <taxon>Stenosarchaea group</taxon>
        <taxon>Halobacteria</taxon>
        <taxon>Halobacteriales</taxon>
        <taxon>Haloferacaceae</taxon>
        <taxon>Haloferax</taxon>
    </lineage>
</organism>
<evidence type="ECO:0000313" key="3">
    <source>
        <dbReference type="Proteomes" id="UP000320212"/>
    </source>
</evidence>
<dbReference type="EMBL" id="VMTR01000037">
    <property type="protein sequence ID" value="TVT95248.1"/>
    <property type="molecule type" value="Genomic_DNA"/>
</dbReference>
<reference evidence="2 3" key="1">
    <citation type="submission" date="2019-07" db="EMBL/GenBank/DDBJ databases">
        <title>Draft genome sequence of Haloferax volcanii SS0101, isolated from salt farm in Samut Sakhon, Thailand.</title>
        <authorList>
            <person name="Wanthongcharoen S."/>
            <person name="Yamprayoonswat W."/>
            <person name="Ruangsuj P."/>
            <person name="Thongpramul N."/>
            <person name="Jumpathong W."/>
            <person name="Sittihan S."/>
            <person name="Kanjanavas P."/>
            <person name="Yasawong M."/>
        </authorList>
    </citation>
    <scope>NUCLEOTIDE SEQUENCE [LARGE SCALE GENOMIC DNA]</scope>
    <source>
        <strain evidence="2 3">SS0101</strain>
    </source>
</reference>
<dbReference type="InterPro" id="IPR038726">
    <property type="entry name" value="PDDEXK_AddAB-type"/>
</dbReference>
<proteinExistence type="predicted"/>
<dbReference type="Gene3D" id="3.90.320.10">
    <property type="match status" value="1"/>
</dbReference>
<gene>
    <name evidence="2" type="ORF">FQA18_07555</name>
</gene>
<accession>A0A558GBV3</accession>
<comment type="caution">
    <text evidence="2">The sequence shown here is derived from an EMBL/GenBank/DDBJ whole genome shotgun (WGS) entry which is preliminary data.</text>
</comment>
<dbReference type="Proteomes" id="UP000320212">
    <property type="component" value="Unassembled WGS sequence"/>
</dbReference>
<name>A0A558GBV3_HALVO</name>
<protein>
    <recommendedName>
        <fullName evidence="1">PD-(D/E)XK endonuclease-like domain-containing protein</fullName>
    </recommendedName>
</protein>